<dbReference type="RefSeq" id="WP_242505392.1">
    <property type="nucleotide sequence ID" value="NZ_RYUW01000004.1"/>
</dbReference>
<feature type="domain" description="DUF4190" evidence="3">
    <location>
        <begin position="124"/>
        <end position="175"/>
    </location>
</feature>
<feature type="transmembrane region" description="Helical" evidence="2">
    <location>
        <begin position="158"/>
        <end position="181"/>
    </location>
</feature>
<dbReference type="Proteomes" id="UP000292382">
    <property type="component" value="Unassembled WGS sequence"/>
</dbReference>
<keyword evidence="2" id="KW-0472">Membrane</keyword>
<accession>A0A4Q5ATV2</accession>
<keyword evidence="2" id="KW-1133">Transmembrane helix</keyword>
<keyword evidence="4" id="KW-0413">Isomerase</keyword>
<dbReference type="EMBL" id="RYUW01000004">
    <property type="protein sequence ID" value="RYQ38453.1"/>
    <property type="molecule type" value="Genomic_DNA"/>
</dbReference>
<dbReference type="GO" id="GO:0016853">
    <property type="term" value="F:isomerase activity"/>
    <property type="evidence" value="ECO:0007669"/>
    <property type="project" value="UniProtKB-KW"/>
</dbReference>
<dbReference type="InterPro" id="IPR032327">
    <property type="entry name" value="DUF4854"/>
</dbReference>
<feature type="region of interest" description="Disordered" evidence="1">
    <location>
        <begin position="193"/>
        <end position="230"/>
    </location>
</feature>
<gene>
    <name evidence="4" type="ORF">PG2003B_0235</name>
</gene>
<feature type="compositionally biased region" description="Polar residues" evidence="1">
    <location>
        <begin position="1"/>
        <end position="17"/>
    </location>
</feature>
<feature type="compositionally biased region" description="Low complexity" evidence="1">
    <location>
        <begin position="197"/>
        <end position="209"/>
    </location>
</feature>
<evidence type="ECO:0000256" key="2">
    <source>
        <dbReference type="SAM" id="Phobius"/>
    </source>
</evidence>
<keyword evidence="2" id="KW-0812">Transmembrane</keyword>
<comment type="caution">
    <text evidence="4">The sequence shown here is derived from an EMBL/GenBank/DDBJ whole genome shotgun (WGS) entry which is preliminary data.</text>
</comment>
<dbReference type="Pfam" id="PF16146">
    <property type="entry name" value="DUF4854"/>
    <property type="match status" value="1"/>
</dbReference>
<evidence type="ECO:0000259" key="3">
    <source>
        <dbReference type="Pfam" id="PF13828"/>
    </source>
</evidence>
<dbReference type="Pfam" id="PF13828">
    <property type="entry name" value="DUF4190"/>
    <property type="match status" value="1"/>
</dbReference>
<evidence type="ECO:0000313" key="5">
    <source>
        <dbReference type="Proteomes" id="UP000292382"/>
    </source>
</evidence>
<feature type="compositionally biased region" description="Low complexity" evidence="1">
    <location>
        <begin position="25"/>
        <end position="56"/>
    </location>
</feature>
<dbReference type="InterPro" id="IPR025241">
    <property type="entry name" value="DUF4190"/>
</dbReference>
<feature type="compositionally biased region" description="Acidic residues" evidence="1">
    <location>
        <begin position="210"/>
        <end position="230"/>
    </location>
</feature>
<protein>
    <submittedName>
        <fullName evidence="4">Peptidyl-prolyl cis-trans isomerase</fullName>
    </submittedName>
</protein>
<evidence type="ECO:0000313" key="4">
    <source>
        <dbReference type="EMBL" id="RYQ38453.1"/>
    </source>
</evidence>
<evidence type="ECO:0000256" key="1">
    <source>
        <dbReference type="SAM" id="MobiDB-lite"/>
    </source>
</evidence>
<reference evidence="4 5" key="1">
    <citation type="submission" date="2018-12" db="EMBL/GenBank/DDBJ databases">
        <title>Unveiling genomic diversity among members of the Bifidobacterium pseudolongum species, a widely distributed gut commensal of the animal kingdom.</title>
        <authorList>
            <person name="Lugli G.A."/>
            <person name="Duranti S."/>
            <person name="Albert K."/>
            <person name="Mancabelli L."/>
            <person name="Napoli S."/>
            <person name="Viappiani A."/>
            <person name="Anzalone R."/>
            <person name="Longhi G."/>
            <person name="Milani C."/>
            <person name="Turroni F."/>
            <person name="Alessandri G."/>
            <person name="Sela D.A."/>
            <person name="Van Sinderen D."/>
            <person name="Ventura M."/>
        </authorList>
    </citation>
    <scope>NUCLEOTIDE SEQUENCE [LARGE SCALE GENOMIC DNA]</scope>
    <source>
        <strain evidence="4 5">2003B</strain>
    </source>
</reference>
<feature type="region of interest" description="Disordered" evidence="1">
    <location>
        <begin position="1"/>
        <end position="63"/>
    </location>
</feature>
<proteinExistence type="predicted"/>
<organism evidence="4 5">
    <name type="scientific">Bifidobacterium pseudolongum subsp. globosum</name>
    <dbReference type="NCBI Taxonomy" id="1690"/>
    <lineage>
        <taxon>Bacteria</taxon>
        <taxon>Bacillati</taxon>
        <taxon>Actinomycetota</taxon>
        <taxon>Actinomycetes</taxon>
        <taxon>Bifidobacteriales</taxon>
        <taxon>Bifidobacteriaceae</taxon>
        <taxon>Bifidobacterium</taxon>
    </lineage>
</organism>
<sequence length="345" mass="36837">MTTPENPYNGNPYTPGTGQPADETQQFGQPAQQPYGQPAQQPYGQPAQQPYGAPQAEPTQAMPEYGQMQPNQYAAQEQPTQAFDYSQQGQQPYGGQIPPQIPPQEPMAGYGAPQNNDKWNGLVIAGFVCAFLVPIVGLILSIIGMVQINKNGGKSKGMAIAGIIVSVVVMVLNGLLVFSMVNAANSAVQTAITASQSPSSSSSSPSTTDPDIDDLDNGIDDLDDNLDDLDNDVDTLPEGVTLEDLLSMPTFKEQIERQTTAGMPDNMDMKVSAKGNTLTFDATINESLTDDQVEQVRSMAESVLGSQMEEIAGNLNSELGTDDVVVHLTMKLADGQTIVDKDYTE</sequence>
<name>A0A4Q5ATV2_9BIFI</name>
<dbReference type="AlphaFoldDB" id="A0A4Q5ATV2"/>
<feature type="transmembrane region" description="Helical" evidence="2">
    <location>
        <begin position="122"/>
        <end position="146"/>
    </location>
</feature>